<dbReference type="EMBL" id="HACA01029517">
    <property type="protein sequence ID" value="CDW46878.1"/>
    <property type="molecule type" value="Transcribed_RNA"/>
</dbReference>
<protein>
    <submittedName>
        <fullName evidence="1">Uncharacterized protein</fullName>
    </submittedName>
</protein>
<evidence type="ECO:0000313" key="1">
    <source>
        <dbReference type="EMBL" id="CDW46878.1"/>
    </source>
</evidence>
<name>A0A0K2V8N2_LEPSM</name>
<proteinExistence type="predicted"/>
<reference evidence="1" key="1">
    <citation type="submission" date="2014-05" db="EMBL/GenBank/DDBJ databases">
        <authorList>
            <person name="Chronopoulou M."/>
        </authorList>
    </citation>
    <scope>NUCLEOTIDE SEQUENCE</scope>
    <source>
        <tissue evidence="1">Whole organism</tissue>
    </source>
</reference>
<accession>A0A0K2V8N2</accession>
<dbReference type="AlphaFoldDB" id="A0A0K2V8N2"/>
<sequence>MIANSLYGSYGSKKIYTFKFFNNILQAFVEYPLVTSLHEFVSLNVEREMLAT</sequence>
<organism evidence="1">
    <name type="scientific">Lepeophtheirus salmonis</name>
    <name type="common">Salmon louse</name>
    <name type="synonym">Caligus salmonis</name>
    <dbReference type="NCBI Taxonomy" id="72036"/>
    <lineage>
        <taxon>Eukaryota</taxon>
        <taxon>Metazoa</taxon>
        <taxon>Ecdysozoa</taxon>
        <taxon>Arthropoda</taxon>
        <taxon>Crustacea</taxon>
        <taxon>Multicrustacea</taxon>
        <taxon>Hexanauplia</taxon>
        <taxon>Copepoda</taxon>
        <taxon>Siphonostomatoida</taxon>
        <taxon>Caligidae</taxon>
        <taxon>Lepeophtheirus</taxon>
    </lineage>
</organism>